<dbReference type="Proteomes" id="UP000319212">
    <property type="component" value="Unassembled WGS sequence"/>
</dbReference>
<protein>
    <submittedName>
        <fullName evidence="1">Uncharacterized protein</fullName>
    </submittedName>
</protein>
<accession>A0A502E0G5</accession>
<dbReference type="AlphaFoldDB" id="A0A502E0G5"/>
<organism evidence="1 2">
    <name type="scientific">Variovorax guangxiensis</name>
    <dbReference type="NCBI Taxonomy" id="1775474"/>
    <lineage>
        <taxon>Bacteria</taxon>
        <taxon>Pseudomonadati</taxon>
        <taxon>Pseudomonadota</taxon>
        <taxon>Betaproteobacteria</taxon>
        <taxon>Burkholderiales</taxon>
        <taxon>Comamonadaceae</taxon>
        <taxon>Variovorax</taxon>
    </lineage>
</organism>
<dbReference type="EMBL" id="RCZI01000001">
    <property type="protein sequence ID" value="TPG30419.1"/>
    <property type="molecule type" value="Genomic_DNA"/>
</dbReference>
<proteinExistence type="predicted"/>
<reference evidence="1 2" key="1">
    <citation type="journal article" date="2019" name="Environ. Microbiol.">
        <title>Species interactions and distinct microbial communities in high Arctic permafrost affected cryosols are associated with the CH4 and CO2 gas fluxes.</title>
        <authorList>
            <person name="Altshuler I."/>
            <person name="Hamel J."/>
            <person name="Turney S."/>
            <person name="Magnuson E."/>
            <person name="Levesque R."/>
            <person name="Greer C."/>
            <person name="Whyte L.G."/>
        </authorList>
    </citation>
    <scope>NUCLEOTIDE SEQUENCE [LARGE SCALE GENOMIC DNA]</scope>
    <source>
        <strain evidence="1 2">S06.C</strain>
    </source>
</reference>
<evidence type="ECO:0000313" key="1">
    <source>
        <dbReference type="EMBL" id="TPG30419.1"/>
    </source>
</evidence>
<comment type="caution">
    <text evidence="1">The sequence shown here is derived from an EMBL/GenBank/DDBJ whole genome shotgun (WGS) entry which is preliminary data.</text>
</comment>
<gene>
    <name evidence="1" type="ORF">EAH82_02720</name>
</gene>
<evidence type="ECO:0000313" key="2">
    <source>
        <dbReference type="Proteomes" id="UP000319212"/>
    </source>
</evidence>
<name>A0A502E0G5_9BURK</name>
<sequence>MILSAPYLLLSRADFEQPADPLRALNITGRWAIQGSVQSPLLAWLPSQAEAASAAAARASEARACAVVVVSQSDTRAGEGSATAVFTEAFESALTGPTPHSAAKTRRLRTETDKLEAFCRVVRAASAAADQPAFAAVGRAASKALRAKFGGGSITSAFAWLAGPAGREALESVLTGEVELDSTLSIRQVVEAVKLAQEAEHLRALG</sequence>